<protein>
    <recommendedName>
        <fullName evidence="3">Probable ATP-dependent transporter ycf16</fullName>
    </recommendedName>
</protein>
<evidence type="ECO:0000256" key="6">
    <source>
        <dbReference type="ARBA" id="ARBA00022741"/>
    </source>
</evidence>
<evidence type="ECO:0000256" key="2">
    <source>
        <dbReference type="ARBA" id="ARBA00009726"/>
    </source>
</evidence>
<feature type="region of interest" description="Disordered" evidence="10">
    <location>
        <begin position="468"/>
        <end position="594"/>
    </location>
</feature>
<dbReference type="OrthoDB" id="6500128at2759"/>
<dbReference type="InterPro" id="IPR027417">
    <property type="entry name" value="P-loop_NTPase"/>
</dbReference>
<evidence type="ECO:0000256" key="8">
    <source>
        <dbReference type="ARBA" id="ARBA00022989"/>
    </source>
</evidence>
<dbReference type="GO" id="GO:0016887">
    <property type="term" value="F:ATP hydrolysis activity"/>
    <property type="evidence" value="ECO:0007669"/>
    <property type="project" value="InterPro"/>
</dbReference>
<keyword evidence="8 11" id="KW-1133">Transmembrane helix</keyword>
<reference evidence="14 15" key="1">
    <citation type="submission" date="2017-03" db="EMBL/GenBank/DDBJ databases">
        <title>WGS assembly of Porphyra umbilicalis.</title>
        <authorList>
            <person name="Brawley S.H."/>
            <person name="Blouin N.A."/>
            <person name="Ficko-Blean E."/>
            <person name="Wheeler G.L."/>
            <person name="Lohr M."/>
            <person name="Goodson H.V."/>
            <person name="Jenkins J.W."/>
            <person name="Blaby-Haas C.E."/>
            <person name="Helliwell K.E."/>
            <person name="Chan C."/>
            <person name="Marriage T."/>
            <person name="Bhattacharya D."/>
            <person name="Klein A.S."/>
            <person name="Badis Y."/>
            <person name="Brodie J."/>
            <person name="Cao Y."/>
            <person name="Collen J."/>
            <person name="Dittami S.M."/>
            <person name="Gachon C.M."/>
            <person name="Green B.R."/>
            <person name="Karpowicz S."/>
            <person name="Kim J.W."/>
            <person name="Kudahl U."/>
            <person name="Lin S."/>
            <person name="Michel G."/>
            <person name="Mittag M."/>
            <person name="Olson B.J."/>
            <person name="Pangilinan J."/>
            <person name="Peng Y."/>
            <person name="Qiu H."/>
            <person name="Shu S."/>
            <person name="Singer J.T."/>
            <person name="Smith A.G."/>
            <person name="Sprecher B.N."/>
            <person name="Wagner V."/>
            <person name="Wang W."/>
            <person name="Wang Z.-Y."/>
            <person name="Yan J."/>
            <person name="Yarish C."/>
            <person name="Zoeuner-Riek S."/>
            <person name="Zhuang Y."/>
            <person name="Zou Y."/>
            <person name="Lindquist E.A."/>
            <person name="Grimwood J."/>
            <person name="Barry K."/>
            <person name="Rokhsar D.S."/>
            <person name="Schmutz J."/>
            <person name="Stiller J.W."/>
            <person name="Grossman A.R."/>
            <person name="Prochnik S.E."/>
        </authorList>
    </citation>
    <scope>NUCLEOTIDE SEQUENCE [LARGE SCALE GENOMIC DNA]</scope>
    <source>
        <strain evidence="14">4086291</strain>
    </source>
</reference>
<dbReference type="PROSITE" id="PS50929">
    <property type="entry name" value="ABC_TM1F"/>
    <property type="match status" value="1"/>
</dbReference>
<evidence type="ECO:0000313" key="14">
    <source>
        <dbReference type="EMBL" id="OSX72673.1"/>
    </source>
</evidence>
<keyword evidence="9 11" id="KW-0472">Membrane</keyword>
<evidence type="ECO:0000256" key="9">
    <source>
        <dbReference type="ARBA" id="ARBA00023136"/>
    </source>
</evidence>
<dbReference type="Pfam" id="PF00005">
    <property type="entry name" value="ABC_tran"/>
    <property type="match status" value="1"/>
</dbReference>
<dbReference type="InterPro" id="IPR044746">
    <property type="entry name" value="ABCC_6TM_D1"/>
</dbReference>
<dbReference type="Proteomes" id="UP000218209">
    <property type="component" value="Unassembled WGS sequence"/>
</dbReference>
<feature type="compositionally biased region" description="Low complexity" evidence="10">
    <location>
        <begin position="504"/>
        <end position="526"/>
    </location>
</feature>
<evidence type="ECO:0000313" key="15">
    <source>
        <dbReference type="Proteomes" id="UP000218209"/>
    </source>
</evidence>
<keyword evidence="7" id="KW-0067">ATP-binding</keyword>
<evidence type="ECO:0000259" key="12">
    <source>
        <dbReference type="PROSITE" id="PS50893"/>
    </source>
</evidence>
<comment type="similarity">
    <text evidence="2">Belongs to the ABC transporter superfamily. ABCC family. Conjugate transporter (TC 3.A.1.208) subfamily.</text>
</comment>
<dbReference type="InterPro" id="IPR003439">
    <property type="entry name" value="ABC_transporter-like_ATP-bd"/>
</dbReference>
<dbReference type="PANTHER" id="PTHR24223">
    <property type="entry name" value="ATP-BINDING CASSETTE SUB-FAMILY C"/>
    <property type="match status" value="1"/>
</dbReference>
<feature type="compositionally biased region" description="Basic residues" evidence="10">
    <location>
        <begin position="530"/>
        <end position="539"/>
    </location>
</feature>
<feature type="transmembrane region" description="Helical" evidence="11">
    <location>
        <begin position="12"/>
        <end position="33"/>
    </location>
</feature>
<dbReference type="InterPro" id="IPR017871">
    <property type="entry name" value="ABC_transporter-like_CS"/>
</dbReference>
<dbReference type="Gene3D" id="1.20.1560.10">
    <property type="entry name" value="ABC transporter type 1, transmembrane domain"/>
    <property type="match status" value="1"/>
</dbReference>
<dbReference type="Pfam" id="PF00664">
    <property type="entry name" value="ABC_membrane"/>
    <property type="match status" value="1"/>
</dbReference>
<proteinExistence type="inferred from homology"/>
<dbReference type="SUPFAM" id="SSF90123">
    <property type="entry name" value="ABC transporter transmembrane region"/>
    <property type="match status" value="1"/>
</dbReference>
<dbReference type="PROSITE" id="PS50893">
    <property type="entry name" value="ABC_TRANSPORTER_2"/>
    <property type="match status" value="1"/>
</dbReference>
<dbReference type="GO" id="GO:0016020">
    <property type="term" value="C:membrane"/>
    <property type="evidence" value="ECO:0007669"/>
    <property type="project" value="UniProtKB-SubCell"/>
</dbReference>
<dbReference type="GO" id="GO:0140359">
    <property type="term" value="F:ABC-type transporter activity"/>
    <property type="evidence" value="ECO:0007669"/>
    <property type="project" value="InterPro"/>
</dbReference>
<organism evidence="14 15">
    <name type="scientific">Porphyra umbilicalis</name>
    <name type="common">Purple laver</name>
    <name type="synonym">Red alga</name>
    <dbReference type="NCBI Taxonomy" id="2786"/>
    <lineage>
        <taxon>Eukaryota</taxon>
        <taxon>Rhodophyta</taxon>
        <taxon>Bangiophyceae</taxon>
        <taxon>Bangiales</taxon>
        <taxon>Bangiaceae</taxon>
        <taxon>Porphyra</taxon>
    </lineage>
</organism>
<dbReference type="InterPro" id="IPR011527">
    <property type="entry name" value="ABC1_TM_dom"/>
</dbReference>
<dbReference type="SUPFAM" id="SSF52540">
    <property type="entry name" value="P-loop containing nucleoside triphosphate hydrolases"/>
    <property type="match status" value="1"/>
</dbReference>
<evidence type="ECO:0000256" key="7">
    <source>
        <dbReference type="ARBA" id="ARBA00022840"/>
    </source>
</evidence>
<dbReference type="PROSITE" id="PS00211">
    <property type="entry name" value="ABC_TRANSPORTER_1"/>
    <property type="match status" value="1"/>
</dbReference>
<keyword evidence="5 11" id="KW-0812">Transmembrane</keyword>
<dbReference type="InterPro" id="IPR003593">
    <property type="entry name" value="AAA+_ATPase"/>
</dbReference>
<dbReference type="EMBL" id="KV919046">
    <property type="protein sequence ID" value="OSX72673.1"/>
    <property type="molecule type" value="Genomic_DNA"/>
</dbReference>
<dbReference type="InterPro" id="IPR050173">
    <property type="entry name" value="ABC_transporter_C-like"/>
</dbReference>
<keyword evidence="6" id="KW-0547">Nucleotide-binding</keyword>
<feature type="compositionally biased region" description="Low complexity" evidence="10">
    <location>
        <begin position="569"/>
        <end position="582"/>
    </location>
</feature>
<evidence type="ECO:0000256" key="10">
    <source>
        <dbReference type="SAM" id="MobiDB-lite"/>
    </source>
</evidence>
<comment type="subcellular location">
    <subcellularLocation>
        <location evidence="1">Membrane</location>
        <topology evidence="1">Multi-pass membrane protein</topology>
    </subcellularLocation>
</comment>
<dbReference type="GO" id="GO:0005524">
    <property type="term" value="F:ATP binding"/>
    <property type="evidence" value="ECO:0007669"/>
    <property type="project" value="UniProtKB-KW"/>
</dbReference>
<dbReference type="CDD" id="cd18579">
    <property type="entry name" value="ABC_6TM_ABCC_D1"/>
    <property type="match status" value="1"/>
</dbReference>
<feature type="compositionally biased region" description="Low complexity" evidence="10">
    <location>
        <begin position="540"/>
        <end position="561"/>
    </location>
</feature>
<evidence type="ECO:0000256" key="1">
    <source>
        <dbReference type="ARBA" id="ARBA00004141"/>
    </source>
</evidence>
<keyword evidence="4" id="KW-0813">Transport</keyword>
<dbReference type="Gene3D" id="3.40.50.300">
    <property type="entry name" value="P-loop containing nucleotide triphosphate hydrolases"/>
    <property type="match status" value="1"/>
</dbReference>
<evidence type="ECO:0000256" key="3">
    <source>
        <dbReference type="ARBA" id="ARBA00014334"/>
    </source>
</evidence>
<name>A0A1X6NWC3_PORUM</name>
<evidence type="ECO:0000259" key="13">
    <source>
        <dbReference type="PROSITE" id="PS50929"/>
    </source>
</evidence>
<dbReference type="AlphaFoldDB" id="A0A1X6NWC3"/>
<feature type="domain" description="ABC transporter" evidence="12">
    <location>
        <begin position="224"/>
        <end position="463"/>
    </location>
</feature>
<evidence type="ECO:0000256" key="5">
    <source>
        <dbReference type="ARBA" id="ARBA00022692"/>
    </source>
</evidence>
<dbReference type="SMART" id="SM00382">
    <property type="entry name" value="AAA"/>
    <property type="match status" value="1"/>
</dbReference>
<evidence type="ECO:0000256" key="11">
    <source>
        <dbReference type="SAM" id="Phobius"/>
    </source>
</evidence>
<dbReference type="InterPro" id="IPR036640">
    <property type="entry name" value="ABC1_TM_sf"/>
</dbReference>
<accession>A0A1X6NWC3</accession>
<feature type="domain" description="ABC transmembrane type-1" evidence="13">
    <location>
        <begin position="1"/>
        <end position="181"/>
    </location>
</feature>
<feature type="compositionally biased region" description="Basic residues" evidence="10">
    <location>
        <begin position="493"/>
        <end position="503"/>
    </location>
</feature>
<dbReference type="PANTHER" id="PTHR24223:SF456">
    <property type="entry name" value="MULTIDRUG RESISTANCE-ASSOCIATED PROTEIN LETHAL(2)03659"/>
    <property type="match status" value="1"/>
</dbReference>
<sequence length="594" mass="62336">MASDARRVADLALVLNMVWSSALQVVVALVFLVRLLGPAPTFVGLALLSVSMPVQGWVISRMKRARERAWAFTDARIKVMDELLSSMKLVKLYAWETAFAGRVTSERVSELAWIRTAGLLSAANMTQVTSLPIVLSTTAFVTYALLGNRLDAAVVFPAIALFNVLRPPLLILPNVIVSISQASASVDRMERFLSAAELPPRNTGAGSVPAAEFDATADAPLADVVAQDASFSWERPLPSSTQAEIELMEATILAGVTLRVPAGALVAIVGRTGDGKTSLLNGLLGELHITAGRAGVRPAARVAFVEQAPFIVNGTLAENVTFGSPWDAARFDAALAASALDRDVAETLPAGAASEIGARGTTLSGGQRQRVSIARALYADADVVLLDCALSAVDAAVGRHIFQAAICAAMAGKTRLMATNQLHHAAAAAVDYVAVVAERGVIEFAPRAELLADPDSHFATLLREQGLTPEADHEPGGGGGVATAPPRPMAATGRRRQTRRRRLGLPTAAATATAMVAVTVSAAKPTAPKRPARRRRRPRCSAAPRALAPAMVPLPRTAQRRVPPPTQPPRRAAASPRTSRARLGASGSATTRST</sequence>
<evidence type="ECO:0000256" key="4">
    <source>
        <dbReference type="ARBA" id="ARBA00022448"/>
    </source>
</evidence>
<feature type="transmembrane region" description="Helical" evidence="11">
    <location>
        <begin position="39"/>
        <end position="59"/>
    </location>
</feature>
<gene>
    <name evidence="14" type="ORF">BU14_0415s0016</name>
</gene>
<keyword evidence="15" id="KW-1185">Reference proteome</keyword>